<dbReference type="EC" id="3.1.26.5" evidence="7 8"/>
<dbReference type="GO" id="GO:0004526">
    <property type="term" value="F:ribonuclease P activity"/>
    <property type="evidence" value="ECO:0007669"/>
    <property type="project" value="UniProtKB-UniRule"/>
</dbReference>
<comment type="catalytic activity">
    <reaction evidence="7">
        <text>Endonucleolytic cleavage of RNA, removing 5'-extranucleotides from tRNA precursor.</text>
        <dbReference type="EC" id="3.1.26.5"/>
    </reaction>
</comment>
<dbReference type="Gene3D" id="3.30.230.10">
    <property type="match status" value="1"/>
</dbReference>
<dbReference type="GO" id="GO:0042781">
    <property type="term" value="F:3'-tRNA processing endoribonuclease activity"/>
    <property type="evidence" value="ECO:0007669"/>
    <property type="project" value="TreeGrafter"/>
</dbReference>
<evidence type="ECO:0000256" key="4">
    <source>
        <dbReference type="ARBA" id="ARBA00022759"/>
    </source>
</evidence>
<dbReference type="EMBL" id="FORT01000011">
    <property type="protein sequence ID" value="SFK28382.1"/>
    <property type="molecule type" value="Genomic_DNA"/>
</dbReference>
<keyword evidence="10" id="KW-1185">Reference proteome</keyword>
<evidence type="ECO:0000256" key="8">
    <source>
        <dbReference type="NCBIfam" id="TIGR00188"/>
    </source>
</evidence>
<dbReference type="NCBIfam" id="TIGR00188">
    <property type="entry name" value="rnpA"/>
    <property type="match status" value="1"/>
</dbReference>
<dbReference type="PANTHER" id="PTHR33992:SF1">
    <property type="entry name" value="RIBONUCLEASE P PROTEIN COMPONENT"/>
    <property type="match status" value="1"/>
</dbReference>
<dbReference type="GO" id="GO:0000049">
    <property type="term" value="F:tRNA binding"/>
    <property type="evidence" value="ECO:0007669"/>
    <property type="project" value="UniProtKB-UniRule"/>
</dbReference>
<evidence type="ECO:0000256" key="7">
    <source>
        <dbReference type="HAMAP-Rule" id="MF_00227"/>
    </source>
</evidence>
<dbReference type="RefSeq" id="WP_092271103.1">
    <property type="nucleotide sequence ID" value="NZ_BJOE01000071.1"/>
</dbReference>
<keyword evidence="5 7" id="KW-0378">Hydrolase</keyword>
<gene>
    <name evidence="7" type="primary">rnpA</name>
    <name evidence="9" type="ORF">SAMN05518846_11121</name>
</gene>
<keyword evidence="4 7" id="KW-0255">Endonuclease</keyword>
<evidence type="ECO:0000256" key="6">
    <source>
        <dbReference type="ARBA" id="ARBA00022884"/>
    </source>
</evidence>
<evidence type="ECO:0000313" key="10">
    <source>
        <dbReference type="Proteomes" id="UP000198915"/>
    </source>
</evidence>
<dbReference type="AlphaFoldDB" id="A0A1I3Y9B8"/>
<reference evidence="10" key="1">
    <citation type="submission" date="2016-10" db="EMBL/GenBank/DDBJ databases">
        <authorList>
            <person name="Varghese N."/>
            <person name="Submissions S."/>
        </authorList>
    </citation>
    <scope>NUCLEOTIDE SEQUENCE [LARGE SCALE GENOMIC DNA]</scope>
    <source>
        <strain evidence="10">OK042</strain>
    </source>
</reference>
<proteinExistence type="inferred from homology"/>
<keyword evidence="2 7" id="KW-0819">tRNA processing</keyword>
<evidence type="ECO:0000256" key="1">
    <source>
        <dbReference type="ARBA" id="ARBA00002663"/>
    </source>
</evidence>
<dbReference type="PROSITE" id="PS00648">
    <property type="entry name" value="RIBONUCLEASE_P"/>
    <property type="match status" value="1"/>
</dbReference>
<evidence type="ECO:0000313" key="9">
    <source>
        <dbReference type="EMBL" id="SFK28382.1"/>
    </source>
</evidence>
<dbReference type="GO" id="GO:0030677">
    <property type="term" value="C:ribonuclease P complex"/>
    <property type="evidence" value="ECO:0007669"/>
    <property type="project" value="TreeGrafter"/>
</dbReference>
<dbReference type="InterPro" id="IPR014721">
    <property type="entry name" value="Ribsml_uS5_D2-typ_fold_subgr"/>
</dbReference>
<comment type="subunit">
    <text evidence="7">Consists of a catalytic RNA component (M1 or rnpB) and a protein subunit.</text>
</comment>
<evidence type="ECO:0000256" key="2">
    <source>
        <dbReference type="ARBA" id="ARBA00022694"/>
    </source>
</evidence>
<comment type="similarity">
    <text evidence="7">Belongs to the RnpA family.</text>
</comment>
<dbReference type="GO" id="GO:0001682">
    <property type="term" value="P:tRNA 5'-leader removal"/>
    <property type="evidence" value="ECO:0007669"/>
    <property type="project" value="UniProtKB-UniRule"/>
</dbReference>
<evidence type="ECO:0000256" key="5">
    <source>
        <dbReference type="ARBA" id="ARBA00022801"/>
    </source>
</evidence>
<dbReference type="Proteomes" id="UP000198915">
    <property type="component" value="Unassembled WGS sequence"/>
</dbReference>
<dbReference type="InterPro" id="IPR020539">
    <property type="entry name" value="RNase_P_CS"/>
</dbReference>
<keyword evidence="3 7" id="KW-0540">Nuclease</keyword>
<dbReference type="HAMAP" id="MF_00227">
    <property type="entry name" value="RNase_P"/>
    <property type="match status" value="1"/>
</dbReference>
<dbReference type="InterPro" id="IPR020568">
    <property type="entry name" value="Ribosomal_Su5_D2-typ_SF"/>
</dbReference>
<comment type="function">
    <text evidence="1 7">RNaseP catalyzes the removal of the 5'-leader sequence from pre-tRNA to produce the mature 5'-terminus. It can also cleave other RNA substrates such as 4.5S RNA. The protein component plays an auxiliary but essential role in vivo by binding to the 5'-leader sequence and broadening the substrate specificity of the ribozyme.</text>
</comment>
<protein>
    <recommendedName>
        <fullName evidence="7 8">Ribonuclease P protein component</fullName>
        <shortName evidence="7">RNase P protein</shortName>
        <shortName evidence="7">RNaseP protein</shortName>
        <ecNumber evidence="7 8">3.1.26.5</ecNumber>
    </recommendedName>
    <alternativeName>
        <fullName evidence="7">Protein C5</fullName>
    </alternativeName>
</protein>
<dbReference type="Pfam" id="PF00825">
    <property type="entry name" value="Ribonuclease_P"/>
    <property type="match status" value="1"/>
</dbReference>
<dbReference type="STRING" id="1884381.SAMN05518846_11121"/>
<sequence length="122" mass="13702">MHRSHRLKKNEQFQEVFQRGSSAANKQFVLYTAKQEGPAAFRAGISVSKKIGNAVIRNRVKRLIREAVARLEKRIPQGLDLVIIARPGVEAMSLEAIEQSLLHVMKRAKVIKQAPVHNGRKG</sequence>
<organism evidence="9 10">
    <name type="scientific">Brevibacillus centrosporus</name>
    <dbReference type="NCBI Taxonomy" id="54910"/>
    <lineage>
        <taxon>Bacteria</taxon>
        <taxon>Bacillati</taxon>
        <taxon>Bacillota</taxon>
        <taxon>Bacilli</taxon>
        <taxon>Bacillales</taxon>
        <taxon>Paenibacillaceae</taxon>
        <taxon>Brevibacillus</taxon>
    </lineage>
</organism>
<keyword evidence="6 7" id="KW-0694">RNA-binding</keyword>
<name>A0A1I3Y9B8_9BACL</name>
<dbReference type="FunFam" id="3.30.230.10:FF:000021">
    <property type="entry name" value="Ribonuclease P protein component"/>
    <property type="match status" value="1"/>
</dbReference>
<dbReference type="SUPFAM" id="SSF54211">
    <property type="entry name" value="Ribosomal protein S5 domain 2-like"/>
    <property type="match status" value="1"/>
</dbReference>
<dbReference type="PANTHER" id="PTHR33992">
    <property type="entry name" value="RIBONUCLEASE P PROTEIN COMPONENT"/>
    <property type="match status" value="1"/>
</dbReference>
<evidence type="ECO:0000256" key="3">
    <source>
        <dbReference type="ARBA" id="ARBA00022722"/>
    </source>
</evidence>
<dbReference type="InterPro" id="IPR000100">
    <property type="entry name" value="RNase_P"/>
</dbReference>
<accession>A0A1I3Y9B8</accession>